<comment type="subcellular location">
    <subcellularLocation>
        <location evidence="1">Cell membrane</location>
        <topology evidence="1">Multi-pass membrane protein</topology>
    </subcellularLocation>
</comment>
<feature type="transmembrane region" description="Helical" evidence="9">
    <location>
        <begin position="380"/>
        <end position="402"/>
    </location>
</feature>
<dbReference type="InterPro" id="IPR052157">
    <property type="entry name" value="BCAA_transport_permease"/>
</dbReference>
<dbReference type="CDD" id="cd06582">
    <property type="entry name" value="TM_PBP1_LivH_like"/>
    <property type="match status" value="1"/>
</dbReference>
<dbReference type="RefSeq" id="WP_211366235.1">
    <property type="nucleotide sequence ID" value="NZ_BAAAFY010000001.1"/>
</dbReference>
<evidence type="ECO:0000256" key="1">
    <source>
        <dbReference type="ARBA" id="ARBA00004651"/>
    </source>
</evidence>
<dbReference type="GO" id="GO:0022857">
    <property type="term" value="F:transmembrane transporter activity"/>
    <property type="evidence" value="ECO:0007669"/>
    <property type="project" value="InterPro"/>
</dbReference>
<evidence type="ECO:0000313" key="11">
    <source>
        <dbReference type="Proteomes" id="UP000316778"/>
    </source>
</evidence>
<evidence type="ECO:0000256" key="7">
    <source>
        <dbReference type="ARBA" id="ARBA00023136"/>
    </source>
</evidence>
<keyword evidence="7 9" id="KW-0472">Membrane</keyword>
<evidence type="ECO:0000256" key="2">
    <source>
        <dbReference type="ARBA" id="ARBA00022448"/>
    </source>
</evidence>
<feature type="transmembrane region" description="Helical" evidence="9">
    <location>
        <begin position="431"/>
        <end position="449"/>
    </location>
</feature>
<dbReference type="GO" id="GO:0006865">
    <property type="term" value="P:amino acid transport"/>
    <property type="evidence" value="ECO:0007669"/>
    <property type="project" value="UniProtKB-KW"/>
</dbReference>
<feature type="transmembrane region" description="Helical" evidence="9">
    <location>
        <begin position="546"/>
        <end position="566"/>
    </location>
</feature>
<keyword evidence="6 9" id="KW-1133">Transmembrane helix</keyword>
<feature type="transmembrane region" description="Helical" evidence="9">
    <location>
        <begin position="348"/>
        <end position="368"/>
    </location>
</feature>
<dbReference type="GO" id="GO:0005886">
    <property type="term" value="C:plasma membrane"/>
    <property type="evidence" value="ECO:0007669"/>
    <property type="project" value="UniProtKB-SubCell"/>
</dbReference>
<proteinExistence type="inferred from homology"/>
<evidence type="ECO:0000256" key="3">
    <source>
        <dbReference type="ARBA" id="ARBA00022475"/>
    </source>
</evidence>
<name>A0A562T7V4_CHIJA</name>
<gene>
    <name evidence="10" type="ORF">LX66_3159</name>
</gene>
<feature type="transmembrane region" description="Helical" evidence="9">
    <location>
        <begin position="292"/>
        <end position="315"/>
    </location>
</feature>
<organism evidence="10 11">
    <name type="scientific">Chitinophaga japonensis</name>
    <name type="common">Flexibacter japonensis</name>
    <dbReference type="NCBI Taxonomy" id="104662"/>
    <lineage>
        <taxon>Bacteria</taxon>
        <taxon>Pseudomonadati</taxon>
        <taxon>Bacteroidota</taxon>
        <taxon>Chitinophagia</taxon>
        <taxon>Chitinophagales</taxon>
        <taxon>Chitinophagaceae</taxon>
        <taxon>Chitinophaga</taxon>
    </lineage>
</organism>
<dbReference type="InterPro" id="IPR001851">
    <property type="entry name" value="ABC_transp_permease"/>
</dbReference>
<dbReference type="PANTHER" id="PTHR11795:SF447">
    <property type="entry name" value="ABC TRANSPORTER PERMEASE PROTEIN"/>
    <property type="match status" value="1"/>
</dbReference>
<keyword evidence="5" id="KW-0029">Amino-acid transport</keyword>
<dbReference type="AlphaFoldDB" id="A0A562T7V4"/>
<protein>
    <submittedName>
        <fullName evidence="10">Amino acid/amide ABC transporter membrane protein 1, HAAT family (TC 3.A.1.4.-)</fullName>
    </submittedName>
</protein>
<sequence>MQKTESVKPKAESVKLKAESVKQKAIRADINTRVNSFLLLAFSVTLLAFSVKTAAQDSTALYIQQVLHPQEAEMRTQALARLAALQPPAAFPFLAAVSSSSLYLLDGRAVTTGSRSAGQDDRFPIYEVYPGQRQLKDEKGRPLLLPLSALQPVTASRPQRLQLAPLAAVLDMFSADAQKRAMAYSQQGAKGAAHADALRLALQTETDPLALRAGREAMYAVRLQRATDAAAARLLIDSLYQHNGDNATGILRNWAKKPGVPQEAAAYALQQAQRLDSHYAWMQRIQNLFSGVSLGSILILVSLGLAIVYGLAGIINMAHGEFLMIGAYTTYCMELLFTNVLQVQDANWFFIAALPASFVTAGLAGLLLERLVIRHLYARPLESLLATWGISLILIQAARTLFGDLTAVKLPGMLAGGWQVTPHLVLPWNRLFIILLTIVVVIALYGLLFRSRLGMQIRAVTQNRNMAACLGINTKRVDAVTFFIGSGLAGLAGCAMTLIGNVVPDMGQTYIVDSFLVVVTGGVGKLMGTIAAGLGIGIFSKVLEAFFQAVYGKVLILLGIMIFMQFRPRGLFPDKGRIAEN</sequence>
<comment type="caution">
    <text evidence="10">The sequence shown here is derived from an EMBL/GenBank/DDBJ whole genome shotgun (WGS) entry which is preliminary data.</text>
</comment>
<evidence type="ECO:0000313" key="10">
    <source>
        <dbReference type="EMBL" id="TWI89066.1"/>
    </source>
</evidence>
<accession>A0A562T7V4</accession>
<feature type="transmembrane region" description="Helical" evidence="9">
    <location>
        <begin position="515"/>
        <end position="539"/>
    </location>
</feature>
<feature type="transmembrane region" description="Helical" evidence="9">
    <location>
        <begin position="480"/>
        <end position="503"/>
    </location>
</feature>
<dbReference type="Pfam" id="PF02653">
    <property type="entry name" value="BPD_transp_2"/>
    <property type="match status" value="1"/>
</dbReference>
<evidence type="ECO:0000256" key="8">
    <source>
        <dbReference type="ARBA" id="ARBA00037998"/>
    </source>
</evidence>
<reference evidence="10 11" key="1">
    <citation type="journal article" date="2013" name="Stand. Genomic Sci.">
        <title>Genomic Encyclopedia of Type Strains, Phase I: The one thousand microbial genomes (KMG-I) project.</title>
        <authorList>
            <person name="Kyrpides N.C."/>
            <person name="Woyke T."/>
            <person name="Eisen J.A."/>
            <person name="Garrity G."/>
            <person name="Lilburn T.G."/>
            <person name="Beck B.J."/>
            <person name="Whitman W.B."/>
            <person name="Hugenholtz P."/>
            <person name="Klenk H.P."/>
        </authorList>
    </citation>
    <scope>NUCLEOTIDE SEQUENCE [LARGE SCALE GENOMIC DNA]</scope>
    <source>
        <strain evidence="10 11">DSM 13484</strain>
    </source>
</reference>
<dbReference type="EMBL" id="VLLG01000003">
    <property type="protein sequence ID" value="TWI89066.1"/>
    <property type="molecule type" value="Genomic_DNA"/>
</dbReference>
<dbReference type="Proteomes" id="UP000316778">
    <property type="component" value="Unassembled WGS sequence"/>
</dbReference>
<evidence type="ECO:0000256" key="4">
    <source>
        <dbReference type="ARBA" id="ARBA00022692"/>
    </source>
</evidence>
<keyword evidence="3" id="KW-1003">Cell membrane</keyword>
<evidence type="ECO:0000256" key="9">
    <source>
        <dbReference type="SAM" id="Phobius"/>
    </source>
</evidence>
<keyword evidence="4 9" id="KW-0812">Transmembrane</keyword>
<dbReference type="NCBIfam" id="TIGR03409">
    <property type="entry name" value="urea_trans_UrtB"/>
    <property type="match status" value="1"/>
</dbReference>
<keyword evidence="2" id="KW-0813">Transport</keyword>
<evidence type="ECO:0000256" key="6">
    <source>
        <dbReference type="ARBA" id="ARBA00022989"/>
    </source>
</evidence>
<keyword evidence="11" id="KW-1185">Reference proteome</keyword>
<comment type="similarity">
    <text evidence="8">Belongs to the binding-protein-dependent transport system permease family. LivHM subfamily.</text>
</comment>
<dbReference type="PANTHER" id="PTHR11795">
    <property type="entry name" value="BRANCHED-CHAIN AMINO ACID TRANSPORT SYSTEM PERMEASE PROTEIN LIVH"/>
    <property type="match status" value="1"/>
</dbReference>
<dbReference type="InterPro" id="IPR017779">
    <property type="entry name" value="ABC_UrtB_bac"/>
</dbReference>
<evidence type="ECO:0000256" key="5">
    <source>
        <dbReference type="ARBA" id="ARBA00022970"/>
    </source>
</evidence>